<protein>
    <submittedName>
        <fullName evidence="2">Uncharacterized protein</fullName>
    </submittedName>
</protein>
<evidence type="ECO:0000313" key="2">
    <source>
        <dbReference type="EMBL" id="GID48274.1"/>
    </source>
</evidence>
<proteinExistence type="predicted"/>
<feature type="transmembrane region" description="Helical" evidence="1">
    <location>
        <begin position="43"/>
        <end position="61"/>
    </location>
</feature>
<keyword evidence="1" id="KW-0472">Membrane</keyword>
<comment type="caution">
    <text evidence="2">The sequence shown here is derived from an EMBL/GenBank/DDBJ whole genome shotgun (WGS) entry which is preliminary data.</text>
</comment>
<evidence type="ECO:0000256" key="1">
    <source>
        <dbReference type="SAM" id="Phobius"/>
    </source>
</evidence>
<organism evidence="2">
    <name type="scientific">Actinoplanes campanulatus</name>
    <dbReference type="NCBI Taxonomy" id="113559"/>
    <lineage>
        <taxon>Bacteria</taxon>
        <taxon>Bacillati</taxon>
        <taxon>Actinomycetota</taxon>
        <taxon>Actinomycetes</taxon>
        <taxon>Micromonosporales</taxon>
        <taxon>Micromonosporaceae</taxon>
        <taxon>Actinoplanes</taxon>
    </lineage>
</organism>
<reference evidence="2" key="1">
    <citation type="submission" date="2021-01" db="EMBL/GenBank/DDBJ databases">
        <title>Whole genome shotgun sequence of Actinoplanes capillaceus NBRC 16408.</title>
        <authorList>
            <person name="Komaki H."/>
            <person name="Tamura T."/>
        </authorList>
    </citation>
    <scope>NUCLEOTIDE SEQUENCE [LARGE SCALE GENOMIC DNA]</scope>
    <source>
        <strain evidence="2">NBRC 16408</strain>
    </source>
</reference>
<accession>A0ABQ3WPU3</accession>
<keyword evidence="1" id="KW-0812">Transmembrane</keyword>
<gene>
    <name evidence="2" type="ORF">Aca07nite_55490</name>
</gene>
<keyword evidence="1" id="KW-1133">Transmembrane helix</keyword>
<sequence>MAGDGCSAHQAGEWHICTTKGAPTFVWGLVNWFLWRNADIPELWYWPACVLASVTPYLIAISL</sequence>
<dbReference type="EMBL" id="BOMF01000104">
    <property type="protein sequence ID" value="GID48274.1"/>
    <property type="molecule type" value="Genomic_DNA"/>
</dbReference>
<name>A0ABQ3WPU3_9ACTN</name>